<evidence type="ECO:0000313" key="2">
    <source>
        <dbReference type="EMBL" id="RVW89280.1"/>
    </source>
</evidence>
<dbReference type="AlphaFoldDB" id="A0A438HY02"/>
<accession>A0A438HY02</accession>
<proteinExistence type="predicted"/>
<protein>
    <recommendedName>
        <fullName evidence="1">Reverse transcriptase zinc-binding domain-containing protein</fullName>
    </recommendedName>
</protein>
<comment type="caution">
    <text evidence="2">The sequence shown here is derived from an EMBL/GenBank/DDBJ whole genome shotgun (WGS) entry which is preliminary data.</text>
</comment>
<feature type="domain" description="Reverse transcriptase zinc-binding" evidence="1">
    <location>
        <begin position="70"/>
        <end position="150"/>
    </location>
</feature>
<dbReference type="Proteomes" id="UP000288805">
    <property type="component" value="Unassembled WGS sequence"/>
</dbReference>
<name>A0A438HY02_VITVI</name>
<reference evidence="2 3" key="1">
    <citation type="journal article" date="2018" name="PLoS Genet.">
        <title>Population sequencing reveals clonal diversity and ancestral inbreeding in the grapevine cultivar Chardonnay.</title>
        <authorList>
            <person name="Roach M.J."/>
            <person name="Johnson D.L."/>
            <person name="Bohlmann J."/>
            <person name="van Vuuren H.J."/>
            <person name="Jones S.J."/>
            <person name="Pretorius I.S."/>
            <person name="Schmidt S.A."/>
            <person name="Borneman A.R."/>
        </authorList>
    </citation>
    <scope>NUCLEOTIDE SEQUENCE [LARGE SCALE GENOMIC DNA]</scope>
    <source>
        <strain evidence="3">cv. Chardonnay</strain>
        <tissue evidence="2">Leaf</tissue>
    </source>
</reference>
<gene>
    <name evidence="2" type="ORF">CK203_032620</name>
</gene>
<evidence type="ECO:0000259" key="1">
    <source>
        <dbReference type="Pfam" id="PF13966"/>
    </source>
</evidence>
<dbReference type="InterPro" id="IPR026960">
    <property type="entry name" value="RVT-Znf"/>
</dbReference>
<sequence>MSRQTLKRCGWWRCGILWGEEGGWNPRFSRPFNDWEVIWWSGSFRQFKGRGYLWTQRIGCFGKRLRNGKFFVKSLYGALETRNSVPFPWSIIWSPCVPSKVGFFAWEALWGKVLTLDQLKRKGWTLANRCFLCLVEEESIDHILIHCYKSKIEGSSLVDMVPLWARSVKRCGRQPPYVSFGQFGKEETGLHSK</sequence>
<organism evidence="2 3">
    <name type="scientific">Vitis vinifera</name>
    <name type="common">Grape</name>
    <dbReference type="NCBI Taxonomy" id="29760"/>
    <lineage>
        <taxon>Eukaryota</taxon>
        <taxon>Viridiplantae</taxon>
        <taxon>Streptophyta</taxon>
        <taxon>Embryophyta</taxon>
        <taxon>Tracheophyta</taxon>
        <taxon>Spermatophyta</taxon>
        <taxon>Magnoliopsida</taxon>
        <taxon>eudicotyledons</taxon>
        <taxon>Gunneridae</taxon>
        <taxon>Pentapetalae</taxon>
        <taxon>rosids</taxon>
        <taxon>Vitales</taxon>
        <taxon>Vitaceae</taxon>
        <taxon>Viteae</taxon>
        <taxon>Vitis</taxon>
    </lineage>
</organism>
<dbReference type="EMBL" id="QGNW01000166">
    <property type="protein sequence ID" value="RVW89280.1"/>
    <property type="molecule type" value="Genomic_DNA"/>
</dbReference>
<evidence type="ECO:0000313" key="3">
    <source>
        <dbReference type="Proteomes" id="UP000288805"/>
    </source>
</evidence>
<dbReference type="Pfam" id="PF13966">
    <property type="entry name" value="zf-RVT"/>
    <property type="match status" value="1"/>
</dbReference>